<dbReference type="InterPro" id="IPR002110">
    <property type="entry name" value="Ankyrin_rpt"/>
</dbReference>
<feature type="compositionally biased region" description="Polar residues" evidence="4">
    <location>
        <begin position="527"/>
        <end position="538"/>
    </location>
</feature>
<evidence type="ECO:0000313" key="5">
    <source>
        <dbReference type="EMBL" id="KAK1266761.1"/>
    </source>
</evidence>
<evidence type="ECO:0000256" key="1">
    <source>
        <dbReference type="ARBA" id="ARBA00022737"/>
    </source>
</evidence>
<feature type="repeat" description="ANK" evidence="3">
    <location>
        <begin position="244"/>
        <end position="270"/>
    </location>
</feature>
<accession>A0AAV9ARD2</accession>
<dbReference type="Pfam" id="PF12796">
    <property type="entry name" value="Ank_2"/>
    <property type="match status" value="1"/>
</dbReference>
<dbReference type="SMART" id="SM00248">
    <property type="entry name" value="ANK"/>
    <property type="match status" value="9"/>
</dbReference>
<dbReference type="Gene3D" id="1.25.40.20">
    <property type="entry name" value="Ankyrin repeat-containing domain"/>
    <property type="match status" value="1"/>
</dbReference>
<dbReference type="PANTHER" id="PTHR24126">
    <property type="entry name" value="ANKYRIN REPEAT, PH AND SEC7 DOMAIN CONTAINING PROTEIN SECG-RELATED"/>
    <property type="match status" value="1"/>
</dbReference>
<dbReference type="Proteomes" id="UP001179952">
    <property type="component" value="Unassembled WGS sequence"/>
</dbReference>
<keyword evidence="2 3" id="KW-0040">ANK repeat</keyword>
<evidence type="ECO:0000256" key="2">
    <source>
        <dbReference type="ARBA" id="ARBA00023043"/>
    </source>
</evidence>
<evidence type="ECO:0000256" key="3">
    <source>
        <dbReference type="PROSITE-ProRule" id="PRU00023"/>
    </source>
</evidence>
<proteinExistence type="predicted"/>
<reference evidence="5" key="2">
    <citation type="submission" date="2023-06" db="EMBL/GenBank/DDBJ databases">
        <authorList>
            <person name="Ma L."/>
            <person name="Liu K.-W."/>
            <person name="Li Z."/>
            <person name="Hsiao Y.-Y."/>
            <person name="Qi Y."/>
            <person name="Fu T."/>
            <person name="Tang G."/>
            <person name="Zhang D."/>
            <person name="Sun W.-H."/>
            <person name="Liu D.-K."/>
            <person name="Li Y."/>
            <person name="Chen G.-Z."/>
            <person name="Liu X.-D."/>
            <person name="Liao X.-Y."/>
            <person name="Jiang Y.-T."/>
            <person name="Yu X."/>
            <person name="Hao Y."/>
            <person name="Huang J."/>
            <person name="Zhao X.-W."/>
            <person name="Ke S."/>
            <person name="Chen Y.-Y."/>
            <person name="Wu W.-L."/>
            <person name="Hsu J.-L."/>
            <person name="Lin Y.-F."/>
            <person name="Huang M.-D."/>
            <person name="Li C.-Y."/>
            <person name="Huang L."/>
            <person name="Wang Z.-W."/>
            <person name="Zhao X."/>
            <person name="Zhong W.-Y."/>
            <person name="Peng D.-H."/>
            <person name="Ahmad S."/>
            <person name="Lan S."/>
            <person name="Zhang J.-S."/>
            <person name="Tsai W.-C."/>
            <person name="Van De Peer Y."/>
            <person name="Liu Z.-J."/>
        </authorList>
    </citation>
    <scope>NUCLEOTIDE SEQUENCE</scope>
    <source>
        <strain evidence="5">SCP</strain>
        <tissue evidence="5">Leaves</tissue>
    </source>
</reference>
<dbReference type="PROSITE" id="PS50088">
    <property type="entry name" value="ANK_REPEAT"/>
    <property type="match status" value="2"/>
</dbReference>
<dbReference type="AlphaFoldDB" id="A0AAV9ARD2"/>
<organism evidence="5 6">
    <name type="scientific">Acorus gramineus</name>
    <name type="common">Dwarf sweet flag</name>
    <dbReference type="NCBI Taxonomy" id="55184"/>
    <lineage>
        <taxon>Eukaryota</taxon>
        <taxon>Viridiplantae</taxon>
        <taxon>Streptophyta</taxon>
        <taxon>Embryophyta</taxon>
        <taxon>Tracheophyta</taxon>
        <taxon>Spermatophyta</taxon>
        <taxon>Magnoliopsida</taxon>
        <taxon>Liliopsida</taxon>
        <taxon>Acoraceae</taxon>
        <taxon>Acorus</taxon>
    </lineage>
</organism>
<gene>
    <name evidence="5" type="ORF">QJS04_geneDACA016719</name>
</gene>
<name>A0AAV9ARD2_ACOGR</name>
<sequence>MASPYFPLRWESTGDQWWYASPIDWAAANGHYALLRELLHLDPNLLIKLTSLRRIRRLETVWDDDSRFAGVAGCRSSIARCLLHECEGRDGRNSLIRAGYGGWLIYTAASAGDVGFVRELLGRDPLLVFGEGEYGVTDVFYAAARSKDSEVFRLVFDFAVSPRSRSDGVNSKFRWEMLNRGVHAAARGGNLEMVRELLGECSDVLALRDANGATLLHAAAGRGQVEVVKDLVSSFDIVTSKDKQGNTSLHVAAYRGHLPVIEALIIANASCVSLINYNGDTFLHMAVAGFRTPGFRRLDRQMELMKQLICGKIVDIRDIINIRNNEGRTTLHMAVIGNIHSNLVELLMAVPSVNLNLRDSDGMTALDLLTQHPESASSKLLIRRLIFAGGIANLKDRRTRSVIVSHLKTKGIGSSPGTSFKINDAEILLCSGVGSARTSSSSTSDIIYIESINGNHKHCSSKKKLSSVNYAARRIKCFLGWPRQKGKIQEELKRLEDEHSSVRVKKMSTFDDTPTPLRQRFSKPCSLPNNKRTLSVRPSTKKKNSTGLMNGVIHAMPHLVPPVRSPSTSLTKSKAAYSEIENSNSSVTNDEETNLAQKLRSSNGGKLMNNYLCFGAQGLSVDDPISGQRLTRNYKHSMLSVA</sequence>
<feature type="repeat" description="ANK" evidence="3">
    <location>
        <begin position="211"/>
        <end position="243"/>
    </location>
</feature>
<dbReference type="PROSITE" id="PS50297">
    <property type="entry name" value="ANK_REP_REGION"/>
    <property type="match status" value="2"/>
</dbReference>
<dbReference type="Pfam" id="PF13857">
    <property type="entry name" value="Ank_5"/>
    <property type="match status" value="1"/>
</dbReference>
<evidence type="ECO:0000313" key="6">
    <source>
        <dbReference type="Proteomes" id="UP001179952"/>
    </source>
</evidence>
<keyword evidence="1" id="KW-0677">Repeat</keyword>
<dbReference type="InterPro" id="IPR036770">
    <property type="entry name" value="Ankyrin_rpt-contain_sf"/>
</dbReference>
<reference evidence="5" key="1">
    <citation type="journal article" date="2023" name="Nat. Commun.">
        <title>Diploid and tetraploid genomes of Acorus and the evolution of monocots.</title>
        <authorList>
            <person name="Ma L."/>
            <person name="Liu K.W."/>
            <person name="Li Z."/>
            <person name="Hsiao Y.Y."/>
            <person name="Qi Y."/>
            <person name="Fu T."/>
            <person name="Tang G.D."/>
            <person name="Zhang D."/>
            <person name="Sun W.H."/>
            <person name="Liu D.K."/>
            <person name="Li Y."/>
            <person name="Chen G.Z."/>
            <person name="Liu X.D."/>
            <person name="Liao X.Y."/>
            <person name="Jiang Y.T."/>
            <person name="Yu X."/>
            <person name="Hao Y."/>
            <person name="Huang J."/>
            <person name="Zhao X.W."/>
            <person name="Ke S."/>
            <person name="Chen Y.Y."/>
            <person name="Wu W.L."/>
            <person name="Hsu J.L."/>
            <person name="Lin Y.F."/>
            <person name="Huang M.D."/>
            <person name="Li C.Y."/>
            <person name="Huang L."/>
            <person name="Wang Z.W."/>
            <person name="Zhao X."/>
            <person name="Zhong W.Y."/>
            <person name="Peng D.H."/>
            <person name="Ahmad S."/>
            <person name="Lan S."/>
            <person name="Zhang J.S."/>
            <person name="Tsai W.C."/>
            <person name="Van de Peer Y."/>
            <person name="Liu Z.J."/>
        </authorList>
    </citation>
    <scope>NUCLEOTIDE SEQUENCE</scope>
    <source>
        <strain evidence="5">SCP</strain>
    </source>
</reference>
<comment type="caution">
    <text evidence="5">The sequence shown here is derived from an EMBL/GenBank/DDBJ whole genome shotgun (WGS) entry which is preliminary data.</text>
</comment>
<protein>
    <submittedName>
        <fullName evidence="5">Uncharacterized protein</fullName>
    </submittedName>
</protein>
<dbReference type="PANTHER" id="PTHR24126:SF40">
    <property type="entry name" value="ANKYRIN REPEAT FAMILY PROTEIN"/>
    <property type="match status" value="1"/>
</dbReference>
<feature type="region of interest" description="Disordered" evidence="4">
    <location>
        <begin position="509"/>
        <end position="544"/>
    </location>
</feature>
<dbReference type="SUPFAM" id="SSF48403">
    <property type="entry name" value="Ankyrin repeat"/>
    <property type="match status" value="1"/>
</dbReference>
<dbReference type="EMBL" id="JAUJYN010000007">
    <property type="protein sequence ID" value="KAK1266761.1"/>
    <property type="molecule type" value="Genomic_DNA"/>
</dbReference>
<keyword evidence="6" id="KW-1185">Reference proteome</keyword>
<evidence type="ECO:0000256" key="4">
    <source>
        <dbReference type="SAM" id="MobiDB-lite"/>
    </source>
</evidence>